<reference evidence="5 6" key="1">
    <citation type="submission" date="2017-08" db="EMBL/GenBank/DDBJ databases">
        <title>Infants hospitalized years apart are colonized by the same room-sourced microbial strains.</title>
        <authorList>
            <person name="Brooks B."/>
            <person name="Olm M.R."/>
            <person name="Firek B.A."/>
            <person name="Baker R."/>
            <person name="Thomas B.C."/>
            <person name="Morowitz M.J."/>
            <person name="Banfield J.F."/>
        </authorList>
    </citation>
    <scope>NUCLEOTIDE SEQUENCE [LARGE SCALE GENOMIC DNA]</scope>
    <source>
        <strain evidence="5">S2_012_000_R2_81</strain>
    </source>
</reference>
<sequence length="933" mass="100848">MNPSLLVRIACLLVLASGPALAQDAAKASRFYEDAQKRFDNKDIAGAIVQLKNALQADKNQLPVQLLLGRVLMADGQVVAAEVAFTEALRMGVDRAEIVLPLGQALMAQGKQQLLLQQPRMAPAGLPNSVRQRLLLIRATAYMDLGDDASALQSIQESRAIAPDLADTWLAEVPLRLRARQFKEATSAAETALRLAPKLAESHYQRGSIMHVRGDINGAIAAYTQALTLEPDHVEARISRAGLYLDSNRDADARADLNETRKRSPREPRAAYMLAVIAERAGDRQAAKAALVSVTNLLDPVPPEFIRYRPQLLLVNGLAHFGLQEWGKAKPPLEMFYRAQPTTPISKVLARIYVQEDNIDRAIEVLESYTRANPRDGQALTQLASAYVLKGRAAKATQLMQEALKTNDAPEYHAALGMALVQSGESDAARQQLLNAFKRDPSQLPAGLALVSLYLKGNQPQQASQVADQLLKQHPSNAMLLNLAGVAKAQSGDLGKARQLFEASLAANPNDLAPQLGLARLDIAAREFDAATKRLSALLKLDERNTEVLFDLAIAQERQGKADASLRTLQRAVELAGKNDLRPSFALVDLHLRQQRPGPALEVAKTLLGKAPEDLAALQTYARAQLANGDTTGARQTLTNATRRAGFEATKLVELAAMQFSAGDLDGASYSLDKALNGNKDLVPAQVLMATVLIRRGEHDKAEALARTLIKSQPKQAVGHQLLGDVAIARGQRAQAVDAYKQAHAIQPSSYTVLPLVVTLSAMDKPADARGIAEAWLKTHPKDFAVQKALADSAARAGDLPRARSAYETASRLRPDDAEVLNNLANIQLLLKDTKGASSNAQRALALAPSNPLFIDTLGWAQFQSGQVDSALIRLRDARLRAPNNPDIRFHLAAVLARNGRTAEAREELAAALRDGGDFDSRNAAKALLDTLK</sequence>
<feature type="chain" id="PRO_5015930429" evidence="4">
    <location>
        <begin position="23"/>
        <end position="933"/>
    </location>
</feature>
<dbReference type="Gene3D" id="1.25.40.10">
    <property type="entry name" value="Tetratricopeptide repeat domain"/>
    <property type="match status" value="4"/>
</dbReference>
<dbReference type="NCBIfam" id="TIGR02917">
    <property type="entry name" value="PEP_TPR_lipo"/>
    <property type="match status" value="1"/>
</dbReference>
<accession>A0A2W5DJQ7</accession>
<dbReference type="EMBL" id="QFOD01000018">
    <property type="protein sequence ID" value="PZP29367.1"/>
    <property type="molecule type" value="Genomic_DNA"/>
</dbReference>
<protein>
    <submittedName>
        <fullName evidence="5">PEP-CTERM system TPR-repeat protein PrsT</fullName>
    </submittedName>
</protein>
<dbReference type="AlphaFoldDB" id="A0A2W5DJQ7"/>
<keyword evidence="1" id="KW-0677">Repeat</keyword>
<dbReference type="SMART" id="SM00028">
    <property type="entry name" value="TPR"/>
    <property type="match status" value="15"/>
</dbReference>
<comment type="caution">
    <text evidence="5">The sequence shown here is derived from an EMBL/GenBank/DDBJ whole genome shotgun (WGS) entry which is preliminary data.</text>
</comment>
<dbReference type="SUPFAM" id="SSF48452">
    <property type="entry name" value="TPR-like"/>
    <property type="match status" value="3"/>
</dbReference>
<organism evidence="5 6">
    <name type="scientific">Roseateles depolymerans</name>
    <dbReference type="NCBI Taxonomy" id="76731"/>
    <lineage>
        <taxon>Bacteria</taxon>
        <taxon>Pseudomonadati</taxon>
        <taxon>Pseudomonadota</taxon>
        <taxon>Betaproteobacteria</taxon>
        <taxon>Burkholderiales</taxon>
        <taxon>Sphaerotilaceae</taxon>
        <taxon>Roseateles</taxon>
    </lineage>
</organism>
<feature type="repeat" description="TPR" evidence="3">
    <location>
        <begin position="717"/>
        <end position="750"/>
    </location>
</feature>
<dbReference type="InterPro" id="IPR014266">
    <property type="entry name" value="PEP-CTERM_TPR_PrsT"/>
</dbReference>
<evidence type="ECO:0000313" key="6">
    <source>
        <dbReference type="Proteomes" id="UP000249633"/>
    </source>
</evidence>
<feature type="repeat" description="TPR" evidence="3">
    <location>
        <begin position="478"/>
        <end position="511"/>
    </location>
</feature>
<proteinExistence type="predicted"/>
<evidence type="ECO:0000256" key="3">
    <source>
        <dbReference type="PROSITE-ProRule" id="PRU00339"/>
    </source>
</evidence>
<keyword evidence="4" id="KW-0732">Signal</keyword>
<dbReference type="PROSITE" id="PS50005">
    <property type="entry name" value="TPR"/>
    <property type="match status" value="3"/>
</dbReference>
<dbReference type="InterPro" id="IPR051012">
    <property type="entry name" value="CellSynth/LPSAsmb/PSIAsmb"/>
</dbReference>
<dbReference type="InterPro" id="IPR011990">
    <property type="entry name" value="TPR-like_helical_dom_sf"/>
</dbReference>
<evidence type="ECO:0000313" key="5">
    <source>
        <dbReference type="EMBL" id="PZP29367.1"/>
    </source>
</evidence>
<evidence type="ECO:0000256" key="2">
    <source>
        <dbReference type="ARBA" id="ARBA00022803"/>
    </source>
</evidence>
<dbReference type="Proteomes" id="UP000249633">
    <property type="component" value="Unassembled WGS sequence"/>
</dbReference>
<dbReference type="PANTHER" id="PTHR45586:SF14">
    <property type="entry name" value="TETRATRICOPEPTIDE TPR_2 REPEAT PROTEIN"/>
    <property type="match status" value="1"/>
</dbReference>
<dbReference type="PANTHER" id="PTHR45586">
    <property type="entry name" value="TPR REPEAT-CONTAINING PROTEIN PA4667"/>
    <property type="match status" value="1"/>
</dbReference>
<gene>
    <name evidence="5" type="primary">prsT</name>
    <name evidence="5" type="ORF">DI603_16985</name>
</gene>
<keyword evidence="2 3" id="KW-0802">TPR repeat</keyword>
<evidence type="ECO:0000256" key="4">
    <source>
        <dbReference type="SAM" id="SignalP"/>
    </source>
</evidence>
<feature type="signal peptide" evidence="4">
    <location>
        <begin position="1"/>
        <end position="22"/>
    </location>
</feature>
<dbReference type="Pfam" id="PF14559">
    <property type="entry name" value="TPR_19"/>
    <property type="match status" value="6"/>
</dbReference>
<name>A0A2W5DJQ7_9BURK</name>
<dbReference type="InterPro" id="IPR019734">
    <property type="entry name" value="TPR_rpt"/>
</dbReference>
<evidence type="ECO:0000256" key="1">
    <source>
        <dbReference type="ARBA" id="ARBA00022737"/>
    </source>
</evidence>
<dbReference type="Pfam" id="PF13432">
    <property type="entry name" value="TPR_16"/>
    <property type="match status" value="3"/>
</dbReference>
<feature type="repeat" description="TPR" evidence="3">
    <location>
        <begin position="200"/>
        <end position="233"/>
    </location>
</feature>